<dbReference type="Proteomes" id="UP000038010">
    <property type="component" value="Unassembled WGS sequence"/>
</dbReference>
<gene>
    <name evidence="9" type="ORF">AB675_2078</name>
</gene>
<evidence type="ECO:0000256" key="7">
    <source>
        <dbReference type="SAM" id="Phobius"/>
    </source>
</evidence>
<feature type="transmembrane region" description="Helical" evidence="7">
    <location>
        <begin position="264"/>
        <end position="288"/>
    </location>
</feature>
<dbReference type="Gene3D" id="1.20.1250.20">
    <property type="entry name" value="MFS general substrate transporter like domains"/>
    <property type="match status" value="1"/>
</dbReference>
<dbReference type="CDD" id="cd17323">
    <property type="entry name" value="MFS_Tpo1_MDR_like"/>
    <property type="match status" value="1"/>
</dbReference>
<feature type="transmembrane region" description="Helical" evidence="7">
    <location>
        <begin position="543"/>
        <end position="566"/>
    </location>
</feature>
<evidence type="ECO:0000256" key="4">
    <source>
        <dbReference type="ARBA" id="ARBA00022989"/>
    </source>
</evidence>
<keyword evidence="5 7" id="KW-0472">Membrane</keyword>
<evidence type="ECO:0000256" key="5">
    <source>
        <dbReference type="ARBA" id="ARBA00023136"/>
    </source>
</evidence>
<keyword evidence="3 7" id="KW-0812">Transmembrane</keyword>
<sequence>MPVSPGPGHDEPANESGLPGEGAMATGEPEPVNTATAIGGPTEFEAEKVVSNEPEPVTHQNSGLWRHDTGDSSYTDIGSPSSPCPPTKAEDDEVQREDNTNALTSVQSHRRNSKEIISFLPSSPEHPQNFSRKRKLLVFATGIMTVLNSTLGSSLPSNATVQITTHFNVTDDLQFSLPISCFLMGYVIGPILCGPLSENYGRKPIMVGAFCAYIVWTMGCAVAPTWPALLVFRLLCGIFASAPIAIVGGLYADIYGDPRSRGAAMAYFMVATTLGPIMAPIVSGFIAQSTSWRWVFGAGTFFALATLPLPIICEETYLPVLLERKARQMRKEQGRDDIIAATSLEKKSWSYVFSVVMTRPFRMLFQEAIVSCVCLYAMLVYAIFYLYFGVYPLIFLGESSVYKFSPGIAGLTFIAIMVGSMTGLPIFIWWDRFLARKQEEGAAWAKQEEYRRLPLACLGGPMFVVAIFWLGWSARADVHWIVPVLSGVPFGCAYLLIFMALLNYLSDAYLTFAASAQGMASTCRSLGGATLPIAGRRMFTNLGIAWACTLLAFVALGVAVIPFVFIRYGEKIRANSKFCQELRRIQEEEREAEKREEARQNRHEVDPGHGGDEKRRADAVAEV</sequence>
<evidence type="ECO:0000256" key="6">
    <source>
        <dbReference type="SAM" id="MobiDB-lite"/>
    </source>
</evidence>
<dbReference type="Pfam" id="PF07690">
    <property type="entry name" value="MFS_1"/>
    <property type="match status" value="1"/>
</dbReference>
<dbReference type="InterPro" id="IPR020846">
    <property type="entry name" value="MFS_dom"/>
</dbReference>
<organism evidence="9 10">
    <name type="scientific">Cyphellophora attinorum</name>
    <dbReference type="NCBI Taxonomy" id="1664694"/>
    <lineage>
        <taxon>Eukaryota</taxon>
        <taxon>Fungi</taxon>
        <taxon>Dikarya</taxon>
        <taxon>Ascomycota</taxon>
        <taxon>Pezizomycotina</taxon>
        <taxon>Eurotiomycetes</taxon>
        <taxon>Chaetothyriomycetidae</taxon>
        <taxon>Chaetothyriales</taxon>
        <taxon>Cyphellophoraceae</taxon>
        <taxon>Cyphellophora</taxon>
    </lineage>
</organism>
<evidence type="ECO:0000259" key="8">
    <source>
        <dbReference type="PROSITE" id="PS50850"/>
    </source>
</evidence>
<feature type="transmembrane region" description="Helical" evidence="7">
    <location>
        <begin position="175"/>
        <end position="193"/>
    </location>
</feature>
<dbReference type="GeneID" id="28733899"/>
<dbReference type="EMBL" id="LFJN01000006">
    <property type="protein sequence ID" value="KPI42667.1"/>
    <property type="molecule type" value="Genomic_DNA"/>
</dbReference>
<dbReference type="GO" id="GO:0005886">
    <property type="term" value="C:plasma membrane"/>
    <property type="evidence" value="ECO:0007669"/>
    <property type="project" value="UniProtKB-SubCell"/>
</dbReference>
<comment type="caution">
    <text evidence="9">The sequence shown here is derived from an EMBL/GenBank/DDBJ whole genome shotgun (WGS) entry which is preliminary data.</text>
</comment>
<feature type="transmembrane region" description="Helical" evidence="7">
    <location>
        <begin position="408"/>
        <end position="430"/>
    </location>
</feature>
<dbReference type="RefSeq" id="XP_018002630.1">
    <property type="nucleotide sequence ID" value="XM_018142019.1"/>
</dbReference>
<dbReference type="InterPro" id="IPR011701">
    <property type="entry name" value="MFS"/>
</dbReference>
<feature type="transmembrane region" description="Helical" evidence="7">
    <location>
        <begin position="453"/>
        <end position="472"/>
    </location>
</feature>
<keyword evidence="10" id="KW-1185">Reference proteome</keyword>
<comment type="similarity">
    <text evidence="2">Belongs to the major facilitator superfamily.</text>
</comment>
<evidence type="ECO:0000256" key="1">
    <source>
        <dbReference type="ARBA" id="ARBA00004651"/>
    </source>
</evidence>
<feature type="transmembrane region" description="Helical" evidence="7">
    <location>
        <begin position="368"/>
        <end position="388"/>
    </location>
</feature>
<feature type="compositionally biased region" description="Polar residues" evidence="6">
    <location>
        <begin position="71"/>
        <end position="81"/>
    </location>
</feature>
<evidence type="ECO:0000313" key="10">
    <source>
        <dbReference type="Proteomes" id="UP000038010"/>
    </source>
</evidence>
<name>A0A0N1P1U8_9EURO</name>
<feature type="domain" description="Major facilitator superfamily (MFS) profile" evidence="8">
    <location>
        <begin position="137"/>
        <end position="572"/>
    </location>
</feature>
<dbReference type="PANTHER" id="PTHR23502">
    <property type="entry name" value="MAJOR FACILITATOR SUPERFAMILY"/>
    <property type="match status" value="1"/>
</dbReference>
<keyword evidence="4 7" id="KW-1133">Transmembrane helix</keyword>
<dbReference type="VEuPathDB" id="FungiDB:AB675_2078"/>
<evidence type="ECO:0000313" key="9">
    <source>
        <dbReference type="EMBL" id="KPI42667.1"/>
    </source>
</evidence>
<dbReference type="PANTHER" id="PTHR23502:SF74">
    <property type="entry name" value="MAJOR FACILITATOR SUPERFAMILY (MFS) PROFILE DOMAIN-CONTAINING PROTEIN"/>
    <property type="match status" value="1"/>
</dbReference>
<feature type="region of interest" description="Disordered" evidence="6">
    <location>
        <begin position="589"/>
        <end position="623"/>
    </location>
</feature>
<dbReference type="SUPFAM" id="SSF103473">
    <property type="entry name" value="MFS general substrate transporter"/>
    <property type="match status" value="1"/>
</dbReference>
<dbReference type="FunFam" id="1.20.1250.20:FF:000082">
    <property type="entry name" value="MFS multidrug transporter, putative"/>
    <property type="match status" value="1"/>
</dbReference>
<proteinExistence type="inferred from homology"/>
<evidence type="ECO:0000256" key="2">
    <source>
        <dbReference type="ARBA" id="ARBA00008335"/>
    </source>
</evidence>
<feature type="region of interest" description="Disordered" evidence="6">
    <location>
        <begin position="1"/>
        <end position="96"/>
    </location>
</feature>
<feature type="transmembrane region" description="Helical" evidence="7">
    <location>
        <begin position="205"/>
        <end position="224"/>
    </location>
</feature>
<feature type="transmembrane region" description="Helical" evidence="7">
    <location>
        <begin position="478"/>
        <end position="502"/>
    </location>
</feature>
<dbReference type="InterPro" id="IPR036259">
    <property type="entry name" value="MFS_trans_sf"/>
</dbReference>
<dbReference type="GO" id="GO:0022857">
    <property type="term" value="F:transmembrane transporter activity"/>
    <property type="evidence" value="ECO:0007669"/>
    <property type="project" value="InterPro"/>
</dbReference>
<accession>A0A0N1P1U8</accession>
<dbReference type="OrthoDB" id="5141738at2759"/>
<feature type="transmembrane region" description="Helical" evidence="7">
    <location>
        <begin position="230"/>
        <end position="252"/>
    </location>
</feature>
<dbReference type="PROSITE" id="PS50850">
    <property type="entry name" value="MFS"/>
    <property type="match status" value="1"/>
</dbReference>
<evidence type="ECO:0000256" key="3">
    <source>
        <dbReference type="ARBA" id="ARBA00022692"/>
    </source>
</evidence>
<dbReference type="STRING" id="1664694.A0A0N1P1U8"/>
<feature type="transmembrane region" description="Helical" evidence="7">
    <location>
        <begin position="136"/>
        <end position="155"/>
    </location>
</feature>
<protein>
    <submittedName>
        <fullName evidence="9">Putative transporter</fullName>
    </submittedName>
</protein>
<feature type="transmembrane region" description="Helical" evidence="7">
    <location>
        <begin position="294"/>
        <end position="322"/>
    </location>
</feature>
<reference evidence="9 10" key="1">
    <citation type="submission" date="2015-06" db="EMBL/GenBank/DDBJ databases">
        <title>Draft genome of the ant-associated black yeast Phialophora attae CBS 131958.</title>
        <authorList>
            <person name="Moreno L.F."/>
            <person name="Stielow B.J."/>
            <person name="de Hoog S."/>
            <person name="Vicente V.A."/>
            <person name="Weiss V.A."/>
            <person name="de Vries M."/>
            <person name="Cruz L.M."/>
            <person name="Souza E.M."/>
        </authorList>
    </citation>
    <scope>NUCLEOTIDE SEQUENCE [LARGE SCALE GENOMIC DNA]</scope>
    <source>
        <strain evidence="9 10">CBS 131958</strain>
    </source>
</reference>
<comment type="subcellular location">
    <subcellularLocation>
        <location evidence="1">Cell membrane</location>
        <topology evidence="1">Multi-pass membrane protein</topology>
    </subcellularLocation>
</comment>
<dbReference type="AlphaFoldDB" id="A0A0N1P1U8"/>